<keyword evidence="3" id="KW-0804">Transcription</keyword>
<dbReference type="Pfam" id="PF00440">
    <property type="entry name" value="TetR_N"/>
    <property type="match status" value="1"/>
</dbReference>
<accession>A0A644T7B0</accession>
<dbReference type="PANTHER" id="PTHR47506">
    <property type="entry name" value="TRANSCRIPTIONAL REGULATORY PROTEIN"/>
    <property type="match status" value="1"/>
</dbReference>
<comment type="caution">
    <text evidence="5">The sequence shown here is derived from an EMBL/GenBank/DDBJ whole genome shotgun (WGS) entry which is preliminary data.</text>
</comment>
<organism evidence="5">
    <name type="scientific">bioreactor metagenome</name>
    <dbReference type="NCBI Taxonomy" id="1076179"/>
    <lineage>
        <taxon>unclassified sequences</taxon>
        <taxon>metagenomes</taxon>
        <taxon>ecological metagenomes</taxon>
    </lineage>
</organism>
<dbReference type="EMBL" id="VSSQ01000018">
    <property type="protein sequence ID" value="MPL62720.1"/>
    <property type="molecule type" value="Genomic_DNA"/>
</dbReference>
<evidence type="ECO:0000313" key="5">
    <source>
        <dbReference type="EMBL" id="MPL62720.1"/>
    </source>
</evidence>
<keyword evidence="2" id="KW-0238">DNA-binding</keyword>
<evidence type="ECO:0000256" key="2">
    <source>
        <dbReference type="ARBA" id="ARBA00023125"/>
    </source>
</evidence>
<sequence>MPKIINAEEKRLEICALAYERLVEEGIVEFSLNKFIEELNMSKGQFYYYFKSKEKLIFETLKIKDIEFVEIIKENIAKKNNFLEKLVEYFALILNEEEKIFIDARKIMFESIHLYLHPKYKDEMKSCENTYINMYEIIEKIFDEEIEKEFLKKDSKKAIKVILATIDGMYYHSLIIDDYNLKETIMDYLIETTNQLKR</sequence>
<feature type="domain" description="HTH tetR-type" evidence="4">
    <location>
        <begin position="8"/>
        <end position="68"/>
    </location>
</feature>
<evidence type="ECO:0000256" key="3">
    <source>
        <dbReference type="ARBA" id="ARBA00023163"/>
    </source>
</evidence>
<dbReference type="GO" id="GO:0003677">
    <property type="term" value="F:DNA binding"/>
    <property type="evidence" value="ECO:0007669"/>
    <property type="project" value="UniProtKB-KW"/>
</dbReference>
<dbReference type="Gene3D" id="1.10.357.10">
    <property type="entry name" value="Tetracycline Repressor, domain 2"/>
    <property type="match status" value="1"/>
</dbReference>
<dbReference type="Gene3D" id="1.10.10.60">
    <property type="entry name" value="Homeodomain-like"/>
    <property type="match status" value="1"/>
</dbReference>
<dbReference type="InterPro" id="IPR001647">
    <property type="entry name" value="HTH_TetR"/>
</dbReference>
<name>A0A644T7B0_9ZZZZ</name>
<keyword evidence="1" id="KW-0805">Transcription regulation</keyword>
<gene>
    <name evidence="5" type="ORF">SDC9_08340</name>
</gene>
<dbReference type="InterPro" id="IPR009057">
    <property type="entry name" value="Homeodomain-like_sf"/>
</dbReference>
<evidence type="ECO:0000259" key="4">
    <source>
        <dbReference type="PROSITE" id="PS50977"/>
    </source>
</evidence>
<proteinExistence type="predicted"/>
<dbReference type="PROSITE" id="PS50977">
    <property type="entry name" value="HTH_TETR_2"/>
    <property type="match status" value="1"/>
</dbReference>
<evidence type="ECO:0000256" key="1">
    <source>
        <dbReference type="ARBA" id="ARBA00023015"/>
    </source>
</evidence>
<protein>
    <recommendedName>
        <fullName evidence="4">HTH tetR-type domain-containing protein</fullName>
    </recommendedName>
</protein>
<reference evidence="5" key="1">
    <citation type="submission" date="2019-08" db="EMBL/GenBank/DDBJ databases">
        <authorList>
            <person name="Kucharzyk K."/>
            <person name="Murdoch R.W."/>
            <person name="Higgins S."/>
            <person name="Loffler F."/>
        </authorList>
    </citation>
    <scope>NUCLEOTIDE SEQUENCE</scope>
</reference>
<dbReference type="SUPFAM" id="SSF46689">
    <property type="entry name" value="Homeodomain-like"/>
    <property type="match status" value="1"/>
</dbReference>
<dbReference type="AlphaFoldDB" id="A0A644T7B0"/>
<dbReference type="PANTHER" id="PTHR47506:SF6">
    <property type="entry name" value="HTH-TYPE TRANSCRIPTIONAL REPRESSOR NEMR"/>
    <property type="match status" value="1"/>
</dbReference>